<proteinExistence type="inferred from homology"/>
<dbReference type="GO" id="GO:0055085">
    <property type="term" value="P:transmembrane transport"/>
    <property type="evidence" value="ECO:0007669"/>
    <property type="project" value="InterPro"/>
</dbReference>
<reference evidence="9 10" key="1">
    <citation type="submission" date="2009-01" db="EMBL/GenBank/DDBJ databases">
        <authorList>
            <person name="Fulton L."/>
            <person name="Clifton S."/>
            <person name="Fulton B."/>
            <person name="Xu J."/>
            <person name="Minx P."/>
            <person name="Pepin K.H."/>
            <person name="Johnson M."/>
            <person name="Bhonagiri V."/>
            <person name="Nash W.E."/>
            <person name="Mardis E.R."/>
            <person name="Wilson R.K."/>
        </authorList>
    </citation>
    <scope>NUCLEOTIDE SEQUENCE [LARGE SCALE GENOMIC DNA]</scope>
    <source>
        <strain evidence="10">DSM 10507 / JCM 14656 / S5a33</strain>
    </source>
</reference>
<dbReference type="Gene3D" id="1.20.1530.20">
    <property type="match status" value="1"/>
</dbReference>
<evidence type="ECO:0000256" key="2">
    <source>
        <dbReference type="ARBA" id="ARBA00010145"/>
    </source>
</evidence>
<organism evidence="9 10">
    <name type="scientific">Blautia hydrogenotrophica (strain DSM 10507 / JCM 14656 / S5a33)</name>
    <name type="common">Ruminococcus hydrogenotrophicus</name>
    <dbReference type="NCBI Taxonomy" id="476272"/>
    <lineage>
        <taxon>Bacteria</taxon>
        <taxon>Bacillati</taxon>
        <taxon>Bacillota</taxon>
        <taxon>Clostridia</taxon>
        <taxon>Lachnospirales</taxon>
        <taxon>Lachnospiraceae</taxon>
        <taxon>Blautia</taxon>
    </lineage>
</organism>
<feature type="transmembrane region" description="Helical" evidence="8">
    <location>
        <begin position="246"/>
        <end position="267"/>
    </location>
</feature>
<comment type="caution">
    <text evidence="9">The sequence shown here is derived from an EMBL/GenBank/DDBJ whole genome shotgun (WGS) entry which is preliminary data.</text>
</comment>
<keyword evidence="5 8" id="KW-0812">Transmembrane</keyword>
<reference evidence="9 10" key="2">
    <citation type="submission" date="2009-02" db="EMBL/GenBank/DDBJ databases">
        <title>Draft genome sequence of Blautia hydrogenotrophica DSM 10507 (Ruminococcus hydrogenotrophicus DSM 10507).</title>
        <authorList>
            <person name="Sudarsanam P."/>
            <person name="Ley R."/>
            <person name="Guruge J."/>
            <person name="Turnbaugh P.J."/>
            <person name="Mahowald M."/>
            <person name="Liep D."/>
            <person name="Gordon J."/>
        </authorList>
    </citation>
    <scope>NUCLEOTIDE SEQUENCE [LARGE SCALE GENOMIC DNA]</scope>
    <source>
        <strain evidence="10">DSM 10507 / JCM 14656 / S5a33</strain>
    </source>
</reference>
<evidence type="ECO:0000256" key="7">
    <source>
        <dbReference type="ARBA" id="ARBA00023136"/>
    </source>
</evidence>
<keyword evidence="6 8" id="KW-1133">Transmembrane helix</keyword>
<comment type="subcellular location">
    <subcellularLocation>
        <location evidence="1">Cell membrane</location>
        <topology evidence="1">Multi-pass membrane protein</topology>
    </subcellularLocation>
</comment>
<evidence type="ECO:0000256" key="8">
    <source>
        <dbReference type="SAM" id="Phobius"/>
    </source>
</evidence>
<dbReference type="eggNOG" id="COG0679">
    <property type="taxonomic scope" value="Bacteria"/>
</dbReference>
<dbReference type="HOGENOM" id="CLU_056175_1_0_9"/>
<feature type="transmembrane region" description="Helical" evidence="8">
    <location>
        <begin position="123"/>
        <end position="142"/>
    </location>
</feature>
<evidence type="ECO:0000256" key="3">
    <source>
        <dbReference type="ARBA" id="ARBA00022448"/>
    </source>
</evidence>
<comment type="similarity">
    <text evidence="2">Belongs to the auxin efflux carrier (TC 2.A.69) family.</text>
</comment>
<dbReference type="EMBL" id="ACBZ01000160">
    <property type="protein sequence ID" value="EEG48174.1"/>
    <property type="molecule type" value="Genomic_DNA"/>
</dbReference>
<sequence length="328" mass="36054">MISGWKCRAFREFVKNRERKMSAGVIFQQMVVIFLLILVGYVLFKWKILAFSCSADLSALVVQLCSPALIIVSALEGCHNLKHDQVIWGFVLVGGLYLLLILLGLVIPGLLRSPGCQFQQYNMMTVFGNTGFIGIPVVMAVLGADAMVYVTIFNIYFNLLIYTYGIYLVNKDGGKEQQKLSPQIFLNVGNVSNVIAILIFLLKPEVPMIAQETVNYVGDATVFLSMVIVGGFLAKAPLREIFSEKRIYVFVLARQIIVPILLTVALKPWVTDPMMLGACMLMVAMPVGNMPLLMAEQAGVDGKILSKGIIVTTLGSMVTVPLVALFMS</sequence>
<feature type="transmembrane region" description="Helical" evidence="8">
    <location>
        <begin position="304"/>
        <end position="327"/>
    </location>
</feature>
<name>C0CPY0_BLAHS</name>
<evidence type="ECO:0008006" key="11">
    <source>
        <dbReference type="Google" id="ProtNLM"/>
    </source>
</evidence>
<feature type="transmembrane region" description="Helical" evidence="8">
    <location>
        <begin position="184"/>
        <end position="202"/>
    </location>
</feature>
<feature type="transmembrane region" description="Helical" evidence="8">
    <location>
        <begin position="148"/>
        <end position="169"/>
    </location>
</feature>
<keyword evidence="4" id="KW-1003">Cell membrane</keyword>
<feature type="transmembrane region" description="Helical" evidence="8">
    <location>
        <begin position="214"/>
        <end position="234"/>
    </location>
</feature>
<dbReference type="GO" id="GO:0005886">
    <property type="term" value="C:plasma membrane"/>
    <property type="evidence" value="ECO:0007669"/>
    <property type="project" value="UniProtKB-SubCell"/>
</dbReference>
<dbReference type="Proteomes" id="UP000003100">
    <property type="component" value="Unassembled WGS sequence"/>
</dbReference>
<protein>
    <recommendedName>
        <fullName evidence="11">Auxin efflux carrier</fullName>
    </recommendedName>
</protein>
<dbReference type="AlphaFoldDB" id="C0CPY0"/>
<feature type="transmembrane region" description="Helical" evidence="8">
    <location>
        <begin position="25"/>
        <end position="44"/>
    </location>
</feature>
<dbReference type="PANTHER" id="PTHR36838">
    <property type="entry name" value="AUXIN EFFLUX CARRIER FAMILY PROTEIN"/>
    <property type="match status" value="1"/>
</dbReference>
<evidence type="ECO:0000313" key="9">
    <source>
        <dbReference type="EMBL" id="EEG48174.1"/>
    </source>
</evidence>
<evidence type="ECO:0000256" key="6">
    <source>
        <dbReference type="ARBA" id="ARBA00022989"/>
    </source>
</evidence>
<dbReference type="PATRIC" id="fig|476272.21.peg.1066"/>
<feature type="transmembrane region" description="Helical" evidence="8">
    <location>
        <begin position="87"/>
        <end position="111"/>
    </location>
</feature>
<evidence type="ECO:0000256" key="1">
    <source>
        <dbReference type="ARBA" id="ARBA00004651"/>
    </source>
</evidence>
<dbReference type="InterPro" id="IPR038770">
    <property type="entry name" value="Na+/solute_symporter_sf"/>
</dbReference>
<evidence type="ECO:0000256" key="4">
    <source>
        <dbReference type="ARBA" id="ARBA00022475"/>
    </source>
</evidence>
<evidence type="ECO:0000313" key="10">
    <source>
        <dbReference type="Proteomes" id="UP000003100"/>
    </source>
</evidence>
<keyword evidence="7 8" id="KW-0472">Membrane</keyword>
<keyword evidence="3" id="KW-0813">Transport</keyword>
<accession>C0CPY0</accession>
<dbReference type="PANTHER" id="PTHR36838:SF1">
    <property type="entry name" value="SLR1864 PROTEIN"/>
    <property type="match status" value="1"/>
</dbReference>
<keyword evidence="10" id="KW-1185">Reference proteome</keyword>
<dbReference type="Pfam" id="PF03547">
    <property type="entry name" value="Mem_trans"/>
    <property type="match status" value="1"/>
</dbReference>
<gene>
    <name evidence="9" type="ORF">RUMHYD_02932</name>
</gene>
<evidence type="ECO:0000256" key="5">
    <source>
        <dbReference type="ARBA" id="ARBA00022692"/>
    </source>
</evidence>
<feature type="transmembrane region" description="Helical" evidence="8">
    <location>
        <begin position="273"/>
        <end position="292"/>
    </location>
</feature>
<dbReference type="InterPro" id="IPR004776">
    <property type="entry name" value="Mem_transp_PIN-like"/>
</dbReference>